<accession>A0A7G8Q202</accession>
<reference evidence="1 2" key="1">
    <citation type="submission" date="2020-08" db="EMBL/GenBank/DDBJ databases">
        <title>Dyella sp. G9 isolated from forest soil.</title>
        <authorList>
            <person name="Fu J."/>
            <person name="Qiu L."/>
        </authorList>
    </citation>
    <scope>NUCLEOTIDE SEQUENCE [LARGE SCALE GENOMIC DNA]</scope>
    <source>
        <strain evidence="1 2">G9</strain>
    </source>
</reference>
<dbReference type="AlphaFoldDB" id="A0A7G8Q202"/>
<keyword evidence="2" id="KW-1185">Reference proteome</keyword>
<dbReference type="RefSeq" id="WP_187056282.1">
    <property type="nucleotide sequence ID" value="NZ_CP060412.1"/>
</dbReference>
<protein>
    <submittedName>
        <fullName evidence="1">DUF3293 domain-containing protein</fullName>
    </submittedName>
</protein>
<proteinExistence type="predicted"/>
<name>A0A7G8Q202_9GAMM</name>
<dbReference type="Pfam" id="PF11697">
    <property type="entry name" value="DUF3293"/>
    <property type="match status" value="1"/>
</dbReference>
<evidence type="ECO:0000313" key="2">
    <source>
        <dbReference type="Proteomes" id="UP000515873"/>
    </source>
</evidence>
<dbReference type="KEGG" id="dtl:H8F01_17255"/>
<dbReference type="InterPro" id="IPR021710">
    <property type="entry name" value="DUF3293"/>
</dbReference>
<evidence type="ECO:0000313" key="1">
    <source>
        <dbReference type="EMBL" id="QNK00810.1"/>
    </source>
</evidence>
<dbReference type="EMBL" id="CP060412">
    <property type="protein sequence ID" value="QNK00810.1"/>
    <property type="molecule type" value="Genomic_DNA"/>
</dbReference>
<gene>
    <name evidence="1" type="ORF">H8F01_17255</name>
</gene>
<organism evidence="1 2">
    <name type="scientific">Dyella telluris</name>
    <dbReference type="NCBI Taxonomy" id="2763498"/>
    <lineage>
        <taxon>Bacteria</taxon>
        <taxon>Pseudomonadati</taxon>
        <taxon>Pseudomonadota</taxon>
        <taxon>Gammaproteobacteria</taxon>
        <taxon>Lysobacterales</taxon>
        <taxon>Rhodanobacteraceae</taxon>
        <taxon>Dyella</taxon>
    </lineage>
</organism>
<dbReference type="Proteomes" id="UP000515873">
    <property type="component" value="Chromosome"/>
</dbReference>
<sequence length="139" mass="15102">MDDALLAAYQATDYRVRLARGGYAAIRIGQALSPPLRTLAGDHAWGFITAWNPRSEPTPRPQNRGAQRALLAVLRAFPQTLLIRPGRGVSRDGRWIEPSLWVVGPDTAPLDALALRFGQFGYVHGRGATPAQLRLPPGA</sequence>